<comment type="caution">
    <text evidence="2">The sequence shown here is derived from an EMBL/GenBank/DDBJ whole genome shotgun (WGS) entry which is preliminary data.</text>
</comment>
<protein>
    <submittedName>
        <fullName evidence="2">Uncharacterized protein</fullName>
    </submittedName>
</protein>
<dbReference type="Proteomes" id="UP001220964">
    <property type="component" value="Unassembled WGS sequence"/>
</dbReference>
<feature type="transmembrane region" description="Helical" evidence="1">
    <location>
        <begin position="41"/>
        <end position="60"/>
    </location>
</feature>
<keyword evidence="1" id="KW-0472">Membrane</keyword>
<organism evidence="2 3">
    <name type="scientific">Psychromarinibacter sediminicola</name>
    <dbReference type="NCBI Taxonomy" id="3033385"/>
    <lineage>
        <taxon>Bacteria</taxon>
        <taxon>Pseudomonadati</taxon>
        <taxon>Pseudomonadota</taxon>
        <taxon>Alphaproteobacteria</taxon>
        <taxon>Rhodobacterales</taxon>
        <taxon>Paracoccaceae</taxon>
        <taxon>Psychromarinibacter</taxon>
    </lineage>
</organism>
<proteinExistence type="predicted"/>
<evidence type="ECO:0000313" key="3">
    <source>
        <dbReference type="Proteomes" id="UP001220964"/>
    </source>
</evidence>
<feature type="transmembrane region" description="Helical" evidence="1">
    <location>
        <begin position="72"/>
        <end position="93"/>
    </location>
</feature>
<gene>
    <name evidence="2" type="ORF">P1J78_05860</name>
</gene>
<accession>A0AAE3T804</accession>
<sequence>MWLALVCIALALLAVFAWIPADTGTGIVVRARRQVTIGDALAPTIAAGFILVGALMTLFGRQVDGGGLSGRNLAFLGLLLAVFAVSFALMRWTGPVVVALTNMATEQELSYRTLRDTVPWKYLGFVLGGALLIAALTAAVEGRIRIRTIVVALVAVVVLAAIYDLPFDDLLLPPNGDV</sequence>
<name>A0AAE3T804_9RHOB</name>
<evidence type="ECO:0000313" key="2">
    <source>
        <dbReference type="EMBL" id="MDF0600248.1"/>
    </source>
</evidence>
<dbReference type="RefSeq" id="WP_275566391.1">
    <property type="nucleotide sequence ID" value="NZ_JARGYC010000010.1"/>
</dbReference>
<keyword evidence="3" id="KW-1185">Reference proteome</keyword>
<evidence type="ECO:0000256" key="1">
    <source>
        <dbReference type="SAM" id="Phobius"/>
    </source>
</evidence>
<feature type="transmembrane region" description="Helical" evidence="1">
    <location>
        <begin position="120"/>
        <end position="139"/>
    </location>
</feature>
<dbReference type="EMBL" id="JARGYC010000010">
    <property type="protein sequence ID" value="MDF0600248.1"/>
    <property type="molecule type" value="Genomic_DNA"/>
</dbReference>
<reference evidence="2" key="1">
    <citation type="submission" date="2023-03" db="EMBL/GenBank/DDBJ databases">
        <title>Multiphase analysis and comparison of six strains from genera Psychromarinibacter, Lutimaribacter, and Maritimibacter, including a novel species: Psychromarinibacter sediminicola sp. nov.</title>
        <authorList>
            <person name="Wang Y.-H."/>
            <person name="Ye M.-Q."/>
            <person name="Du Z.-J."/>
        </authorList>
    </citation>
    <scope>NUCLEOTIDE SEQUENCE</scope>
    <source>
        <strain evidence="2">C21-152</strain>
    </source>
</reference>
<keyword evidence="1" id="KW-1133">Transmembrane helix</keyword>
<keyword evidence="1" id="KW-0812">Transmembrane</keyword>
<dbReference type="AlphaFoldDB" id="A0AAE3T804"/>
<feature type="transmembrane region" description="Helical" evidence="1">
    <location>
        <begin position="146"/>
        <end position="163"/>
    </location>
</feature>